<sequence>MLVYSTRCLPLQLGFPSTQLPSAVWYERCKHVCVFIYWCLIVHRTLNGHFFFSFKCTHYINHITEGGMFPLSAIH</sequence>
<proteinExistence type="predicted"/>
<evidence type="ECO:0000313" key="1">
    <source>
        <dbReference type="EMBL" id="KAG9488823.1"/>
    </source>
</evidence>
<dbReference type="EMBL" id="WNTK01000002">
    <property type="protein sequence ID" value="KAG9488823.1"/>
    <property type="molecule type" value="Genomic_DNA"/>
</dbReference>
<evidence type="ECO:0000313" key="2">
    <source>
        <dbReference type="Proteomes" id="UP000770717"/>
    </source>
</evidence>
<reference evidence="1" key="1">
    <citation type="thesis" date="2020" institute="ProQuest LLC" country="789 East Eisenhower Parkway, Ann Arbor, MI, USA">
        <title>Comparative Genomics and Chromosome Evolution.</title>
        <authorList>
            <person name="Mudd A.B."/>
        </authorList>
    </citation>
    <scope>NUCLEOTIDE SEQUENCE</scope>
    <source>
        <strain evidence="1">HN-11 Male</strain>
        <tissue evidence="1">Kidney and liver</tissue>
    </source>
</reference>
<keyword evidence="2" id="KW-1185">Reference proteome</keyword>
<accession>A0A8J6KCE8</accession>
<name>A0A8J6KCE8_ELECQ</name>
<protein>
    <submittedName>
        <fullName evidence="1">Uncharacterized protein</fullName>
    </submittedName>
</protein>
<dbReference type="AlphaFoldDB" id="A0A8J6KCE8"/>
<gene>
    <name evidence="1" type="ORF">GDO78_005033</name>
</gene>
<comment type="caution">
    <text evidence="1">The sequence shown here is derived from an EMBL/GenBank/DDBJ whole genome shotgun (WGS) entry which is preliminary data.</text>
</comment>
<organism evidence="1 2">
    <name type="scientific">Eleutherodactylus coqui</name>
    <name type="common">Puerto Rican coqui</name>
    <dbReference type="NCBI Taxonomy" id="57060"/>
    <lineage>
        <taxon>Eukaryota</taxon>
        <taxon>Metazoa</taxon>
        <taxon>Chordata</taxon>
        <taxon>Craniata</taxon>
        <taxon>Vertebrata</taxon>
        <taxon>Euteleostomi</taxon>
        <taxon>Amphibia</taxon>
        <taxon>Batrachia</taxon>
        <taxon>Anura</taxon>
        <taxon>Neobatrachia</taxon>
        <taxon>Hyloidea</taxon>
        <taxon>Eleutherodactylidae</taxon>
        <taxon>Eleutherodactylinae</taxon>
        <taxon>Eleutherodactylus</taxon>
        <taxon>Eleutherodactylus</taxon>
    </lineage>
</organism>
<dbReference type="Proteomes" id="UP000770717">
    <property type="component" value="Unassembled WGS sequence"/>
</dbReference>